<evidence type="ECO:0000256" key="1">
    <source>
        <dbReference type="ARBA" id="ARBA00009238"/>
    </source>
</evidence>
<evidence type="ECO:0000313" key="5">
    <source>
        <dbReference type="EMBL" id="NIG61054.1"/>
    </source>
</evidence>
<dbReference type="InterPro" id="IPR014756">
    <property type="entry name" value="Ig_E-set"/>
</dbReference>
<feature type="repeat" description="Filamin" evidence="3">
    <location>
        <begin position="64"/>
        <end position="129"/>
    </location>
</feature>
<dbReference type="Proteomes" id="UP001165941">
    <property type="component" value="Unassembled WGS sequence"/>
</dbReference>
<keyword evidence="2" id="KW-0677">Repeat</keyword>
<gene>
    <name evidence="5" type="ORF">BU61_9297</name>
</gene>
<dbReference type="SUPFAM" id="SSF81296">
    <property type="entry name" value="E set domains"/>
    <property type="match status" value="5"/>
</dbReference>
<dbReference type="InterPro" id="IPR001298">
    <property type="entry name" value="Filamin/ABP280_rpt"/>
</dbReference>
<feature type="repeat" description="Filamin" evidence="3">
    <location>
        <begin position="223"/>
        <end position="316"/>
    </location>
</feature>
<dbReference type="InterPro" id="IPR017868">
    <property type="entry name" value="Filamin/ABP280_repeat-like"/>
</dbReference>
<evidence type="ECO:0000256" key="3">
    <source>
        <dbReference type="PROSITE-ProRule" id="PRU00087"/>
    </source>
</evidence>
<comment type="similarity">
    <text evidence="1">Belongs to the filamin family.</text>
</comment>
<dbReference type="Gene3D" id="2.60.40.10">
    <property type="entry name" value="Immunoglobulins"/>
    <property type="match status" value="5"/>
</dbReference>
<organism evidence="5 6">
    <name type="scientific">Pontoporia blainvillei</name>
    <name type="common">Franciscana</name>
    <name type="synonym">Delphinus blainvillei</name>
    <dbReference type="NCBI Taxonomy" id="48723"/>
    <lineage>
        <taxon>Eukaryota</taxon>
        <taxon>Metazoa</taxon>
        <taxon>Chordata</taxon>
        <taxon>Craniata</taxon>
        <taxon>Vertebrata</taxon>
        <taxon>Euteleostomi</taxon>
        <taxon>Mammalia</taxon>
        <taxon>Eutheria</taxon>
        <taxon>Laurasiatheria</taxon>
        <taxon>Artiodactyla</taxon>
        <taxon>Whippomorpha</taxon>
        <taxon>Cetacea</taxon>
        <taxon>Odontoceti</taxon>
        <taxon>Pontoporiidae</taxon>
        <taxon>Pontoporia</taxon>
    </lineage>
</organism>
<dbReference type="InterPro" id="IPR013783">
    <property type="entry name" value="Ig-like_fold"/>
</dbReference>
<accession>A0ABX0SAT5</accession>
<feature type="repeat" description="Filamin" evidence="3">
    <location>
        <begin position="408"/>
        <end position="474"/>
    </location>
</feature>
<dbReference type="PANTHER" id="PTHR38537">
    <property type="entry name" value="JITTERBUG, ISOFORM N"/>
    <property type="match status" value="1"/>
</dbReference>
<comment type="caution">
    <text evidence="5">The sequence shown here is derived from an EMBL/GenBank/DDBJ whole genome shotgun (WGS) entry which is preliminary data.</text>
</comment>
<dbReference type="Pfam" id="PF00630">
    <property type="entry name" value="Filamin"/>
    <property type="match status" value="5"/>
</dbReference>
<sequence length="475" mass="51249">MRRTGNWFQMVSAQERLTRTFTRSSHTYTRTERTEISKTLGGETKREVRVEESTQVGGDPFPAVFGDFLGRERLGSFGSITRQQEGEASSQDMTAQVTSPSGKTEAAEIVEGEDSAYSVRFVPQEMGPHTVTVKYRGQHVPGSPFQFTVGPLAEFSIWTREAGAGGLSIAVEGPSKAEIAFEDRKDGSCGVSYVVQEPGDYEVSIKFNDEHIPDSPFVVPVASLSDDARRLTVTSLQETGLKVNQPASFAVQLNGARGVIDARVHTPSGAVEECYVSELDSDKHTIRFIPHENGVHSIDVKFNGAHIPGSPFKIRVGEQSQAGDPGLVSAYGPGLEGGTTGVSSEFIVNTLNAGSGALSVTIDGPSKVQLDCRECPEGHVVTYTPMAPGNYLIAIKYGGPQHIVGSPFKAKVTGTNMMMVGVHGPRTPCEEVYVKHMGNRVYNVTYTVKEKGDYILIVKWGDESVPGSPFKVNVP</sequence>
<feature type="compositionally biased region" description="Polar residues" evidence="4">
    <location>
        <begin position="83"/>
        <end position="102"/>
    </location>
</feature>
<dbReference type="SMART" id="SM00557">
    <property type="entry name" value="IG_FLMN"/>
    <property type="match status" value="5"/>
</dbReference>
<keyword evidence="6" id="KW-1185">Reference proteome</keyword>
<evidence type="ECO:0000313" key="6">
    <source>
        <dbReference type="Proteomes" id="UP001165941"/>
    </source>
</evidence>
<feature type="repeat" description="Filamin" evidence="3">
    <location>
        <begin position="320"/>
        <end position="412"/>
    </location>
</feature>
<proteinExistence type="inferred from homology"/>
<evidence type="ECO:0000256" key="2">
    <source>
        <dbReference type="ARBA" id="ARBA00022737"/>
    </source>
</evidence>
<dbReference type="PROSITE" id="PS50194">
    <property type="entry name" value="FILAMIN_REPEAT"/>
    <property type="match status" value="5"/>
</dbReference>
<dbReference type="PANTHER" id="PTHR38537:SF12">
    <property type="entry name" value="FILAMIN-C"/>
    <property type="match status" value="1"/>
</dbReference>
<reference evidence="5" key="1">
    <citation type="submission" date="2018-05" db="EMBL/GenBank/DDBJ databases">
        <authorList>
            <person name="Pedro S.L.S."/>
            <person name="Freitas R.C."/>
            <person name="Barreto A.S."/>
            <person name="Lima A.O.S."/>
        </authorList>
    </citation>
    <scope>NUCLEOTIDE SEQUENCE</scope>
    <source>
        <strain evidence="5">BP203</strain>
        <tissue evidence="5">Muscle</tissue>
    </source>
</reference>
<evidence type="ECO:0000256" key="4">
    <source>
        <dbReference type="SAM" id="MobiDB-lite"/>
    </source>
</evidence>
<name>A0ABX0SAT5_PONBL</name>
<feature type="region of interest" description="Disordered" evidence="4">
    <location>
        <begin position="83"/>
        <end position="103"/>
    </location>
</feature>
<dbReference type="InterPro" id="IPR044801">
    <property type="entry name" value="Filamin"/>
</dbReference>
<dbReference type="EMBL" id="PGGH01247351">
    <property type="protein sequence ID" value="NIG61054.1"/>
    <property type="molecule type" value="Genomic_DNA"/>
</dbReference>
<protein>
    <submittedName>
        <fullName evidence="5">Uncharacterized protein</fullName>
    </submittedName>
</protein>
<feature type="repeat" description="Filamin" evidence="3">
    <location>
        <begin position="125"/>
        <end position="221"/>
    </location>
</feature>